<dbReference type="Pfam" id="PF18052">
    <property type="entry name" value="Rx_N"/>
    <property type="match status" value="1"/>
</dbReference>
<dbReference type="Gene3D" id="1.20.5.4130">
    <property type="match status" value="1"/>
</dbReference>
<keyword evidence="4" id="KW-0611">Plant defense</keyword>
<keyword evidence="3" id="KW-0547">Nucleotide-binding</keyword>
<keyword evidence="1" id="KW-0433">Leucine-rich repeat</keyword>
<dbReference type="PRINTS" id="PR00364">
    <property type="entry name" value="DISEASERSIST"/>
</dbReference>
<dbReference type="FunFam" id="1.10.10.10:FF:000322">
    <property type="entry name" value="Probable disease resistance protein At1g63360"/>
    <property type="match status" value="1"/>
</dbReference>
<evidence type="ECO:0000259" key="8">
    <source>
        <dbReference type="Pfam" id="PF23247"/>
    </source>
</evidence>
<keyword evidence="2" id="KW-0677">Repeat</keyword>
<dbReference type="FunFam" id="3.40.50.300:FF:001091">
    <property type="entry name" value="Probable disease resistance protein At1g61300"/>
    <property type="match status" value="1"/>
</dbReference>
<dbReference type="OrthoDB" id="1179148at2759"/>
<feature type="domain" description="Disease resistance N-terminal" evidence="7">
    <location>
        <begin position="14"/>
        <end position="103"/>
    </location>
</feature>
<comment type="caution">
    <text evidence="11">The sequence shown here is derived from an EMBL/GenBank/DDBJ whole genome shotgun (WGS) entry which is preliminary data.</text>
</comment>
<feature type="domain" description="NB-ARC" evidence="6">
    <location>
        <begin position="177"/>
        <end position="350"/>
    </location>
</feature>
<dbReference type="InterPro" id="IPR002182">
    <property type="entry name" value="NB-ARC"/>
</dbReference>
<evidence type="ECO:0000259" key="9">
    <source>
        <dbReference type="Pfam" id="PF23559"/>
    </source>
</evidence>
<gene>
    <name evidence="11" type="ORF">PanWU01x14_052300</name>
</gene>
<dbReference type="AlphaFoldDB" id="A0A2P5DM83"/>
<dbReference type="InterPro" id="IPR041118">
    <property type="entry name" value="Rx_N"/>
</dbReference>
<dbReference type="InterPro" id="IPR036388">
    <property type="entry name" value="WH-like_DNA-bd_sf"/>
</dbReference>
<dbReference type="Proteomes" id="UP000237105">
    <property type="component" value="Unassembled WGS sequence"/>
</dbReference>
<accession>A0A2P5DM83</accession>
<evidence type="ECO:0000256" key="2">
    <source>
        <dbReference type="ARBA" id="ARBA00022737"/>
    </source>
</evidence>
<protein>
    <submittedName>
        <fullName evidence="11">NB-ARC domain containing protein</fullName>
    </submittedName>
</protein>
<evidence type="ECO:0000256" key="5">
    <source>
        <dbReference type="ARBA" id="ARBA00022840"/>
    </source>
</evidence>
<dbReference type="InterPro" id="IPR003591">
    <property type="entry name" value="Leu-rich_rpt_typical-subtyp"/>
</dbReference>
<evidence type="ECO:0000259" key="10">
    <source>
        <dbReference type="Pfam" id="PF25019"/>
    </source>
</evidence>
<dbReference type="SUPFAM" id="SSF52540">
    <property type="entry name" value="P-loop containing nucleoside triphosphate hydrolases"/>
    <property type="match status" value="1"/>
</dbReference>
<dbReference type="InterPro" id="IPR056789">
    <property type="entry name" value="LRR_R13L1-DRL21"/>
</dbReference>
<dbReference type="InterPro" id="IPR058922">
    <property type="entry name" value="WHD_DRP"/>
</dbReference>
<feature type="non-terminal residue" evidence="11">
    <location>
        <position position="1"/>
    </location>
</feature>
<reference evidence="12" key="1">
    <citation type="submission" date="2016-06" db="EMBL/GenBank/DDBJ databases">
        <title>Parallel loss of symbiosis genes in relatives of nitrogen-fixing non-legume Parasponia.</title>
        <authorList>
            <person name="Van Velzen R."/>
            <person name="Holmer R."/>
            <person name="Bu F."/>
            <person name="Rutten L."/>
            <person name="Van Zeijl A."/>
            <person name="Liu W."/>
            <person name="Santuari L."/>
            <person name="Cao Q."/>
            <person name="Sharma T."/>
            <person name="Shen D."/>
            <person name="Roswanjaya Y."/>
            <person name="Wardhani T."/>
            <person name="Kalhor M.S."/>
            <person name="Jansen J."/>
            <person name="Van den Hoogen J."/>
            <person name="Gungor B."/>
            <person name="Hartog M."/>
            <person name="Hontelez J."/>
            <person name="Verver J."/>
            <person name="Yang W.-C."/>
            <person name="Schijlen E."/>
            <person name="Repin R."/>
            <person name="Schilthuizen M."/>
            <person name="Schranz E."/>
            <person name="Heidstra R."/>
            <person name="Miyata K."/>
            <person name="Fedorova E."/>
            <person name="Kohlen W."/>
            <person name="Bisseling T."/>
            <person name="Smit S."/>
            <person name="Geurts R."/>
        </authorList>
    </citation>
    <scope>NUCLEOTIDE SEQUENCE [LARGE SCALE GENOMIC DNA]</scope>
    <source>
        <strain evidence="12">cv. WU1-14</strain>
    </source>
</reference>
<dbReference type="GO" id="GO:0006952">
    <property type="term" value="P:defense response"/>
    <property type="evidence" value="ECO:0007669"/>
    <property type="project" value="UniProtKB-KW"/>
</dbReference>
<evidence type="ECO:0000259" key="7">
    <source>
        <dbReference type="Pfam" id="PF18052"/>
    </source>
</evidence>
<sequence length="1225" mass="139685">KSETMAVEMVCEAFLSSTFQVIFQRMASEEFTDLFHGKKPIVDLLDKFKIKLKSANALLSDVEQKLIRDRNVRDWLAELKDVTYEAYDLIDKIDTEALRSKMEKLDQSECGTSMLVKFIPASFTEFDEAVKPEIEKTLEKLSFLVDQKYELGLKEDVSSKSLQRLPAPWREKVYGRDAEKEAILKSLLLDDVKGCVSVIPIVGMGGIGKTTLAQLIFNDQLITVSFELRVWVTVSDEFDVYKVMKMIFQKLITCEKYDVEDLSELQCELKKALRGRKFFFVLDDVWNENYNNWDFLKSTFESGARGSKIIVTTRNSAVAQVMSTGKVHKLQEVSNEDCWKLFVDHAFDEDCDHAHPNLQAIGREIVKKCKGLPLAVKSLGGLLHFERDPKKWKNVLKSDVWDLYETQNDEILPALWLSYYYLPSNIKQCFAYCSIFPKDYEFERERLILLWMAEGLLQHKKGKSMEEVGDQYFEDLISRSFFQQSSQHKSSKDATFVMHDLIHDLATFVAGEFCFRLDDDNALDNLATKTRHLSCMTYIEKVAGLSKAESLRTLLAIRGGVLLDLELQELLPTLGCLRVLSVLRSFKLPDSIGNLKHLRYLNLSGTKVERIPDSICTLYNLQTMLLSNCDQLTQLPKNMKRLINLRHLDTSYSPLEEMPLGMCSLKNMQTLTDFVLGKVTDNERKPGFASIKELGELHHLQGKLCISRLQNTCNVEDVLNANLKGKEKLSELALEWGGQTTDARKDKRVLEALRPHINLEKLTICTFRGSHFPNWVGDSSFSCIIYVHLNYNEHCSSLPPLGQLPSLLELEITSLHGVETIGAEFYGKDSLNSTPFPSLELLRFDEMPNWKEWLFIGDDSECIQGVFPRLKELHLSGCPNLTVFLPDSNTIETLRVSGCRNLKFPGDKFYTSLRNLDIFGKVCDSMETLPLGHFPNLNKLRLRGCENLQQLTRDSTTDMIIETLEIKGCKRLELIGNFHYSSVRKLTIMKSCDSLKSFPLSYFPKLNSLELRNCQNLESFTFISDDQAECSTVLQSLSSLKLVQCEKLKSLPEQMGTLLPSLGMLLIEDCPEVEIVPERPALPSSLIHLVISNCNKLVAQHASWDLQRLTSLASLTIEDCDDVALDSFPAVLLPTSLTSLSLQNLPHLKSLNGNAFRYVASLEELWIADCNAIQRLPEEVLRFSSLVDLSIYYCPLLERRYQREGEDWLKVSRIPRLKIQGNTTW</sequence>
<evidence type="ECO:0000256" key="1">
    <source>
        <dbReference type="ARBA" id="ARBA00022614"/>
    </source>
</evidence>
<feature type="non-terminal residue" evidence="11">
    <location>
        <position position="1225"/>
    </location>
</feature>
<dbReference type="Pfam" id="PF25019">
    <property type="entry name" value="LRR_R13L1-DRL21"/>
    <property type="match status" value="1"/>
</dbReference>
<dbReference type="PANTHER" id="PTHR36766:SF40">
    <property type="entry name" value="DISEASE RESISTANCE PROTEIN RGA3"/>
    <property type="match status" value="1"/>
</dbReference>
<dbReference type="GO" id="GO:0043531">
    <property type="term" value="F:ADP binding"/>
    <property type="evidence" value="ECO:0007669"/>
    <property type="project" value="InterPro"/>
</dbReference>
<dbReference type="GO" id="GO:0051707">
    <property type="term" value="P:response to other organism"/>
    <property type="evidence" value="ECO:0007669"/>
    <property type="project" value="UniProtKB-ARBA"/>
</dbReference>
<dbReference type="Pfam" id="PF23247">
    <property type="entry name" value="LRR_RPS2"/>
    <property type="match status" value="1"/>
</dbReference>
<dbReference type="SMART" id="SM00369">
    <property type="entry name" value="LRR_TYP"/>
    <property type="match status" value="3"/>
</dbReference>
<dbReference type="InterPro" id="IPR057135">
    <property type="entry name" value="At4g27190-like_LRR"/>
</dbReference>
<feature type="domain" description="Disease resistance protein winged helix" evidence="9">
    <location>
        <begin position="435"/>
        <end position="506"/>
    </location>
</feature>
<keyword evidence="5" id="KW-0067">ATP-binding</keyword>
<dbReference type="InterPro" id="IPR032675">
    <property type="entry name" value="LRR_dom_sf"/>
</dbReference>
<dbReference type="PANTHER" id="PTHR36766">
    <property type="entry name" value="PLANT BROAD-SPECTRUM MILDEW RESISTANCE PROTEIN RPW8"/>
    <property type="match status" value="1"/>
</dbReference>
<name>A0A2P5DM83_PARAD</name>
<dbReference type="Pfam" id="PF00931">
    <property type="entry name" value="NB-ARC"/>
    <property type="match status" value="1"/>
</dbReference>
<evidence type="ECO:0000313" key="12">
    <source>
        <dbReference type="Proteomes" id="UP000237105"/>
    </source>
</evidence>
<dbReference type="GO" id="GO:0005524">
    <property type="term" value="F:ATP binding"/>
    <property type="evidence" value="ECO:0007669"/>
    <property type="project" value="UniProtKB-KW"/>
</dbReference>
<feature type="domain" description="R13L1/DRL21-like LRR repeat region" evidence="10">
    <location>
        <begin position="691"/>
        <end position="814"/>
    </location>
</feature>
<evidence type="ECO:0000313" key="11">
    <source>
        <dbReference type="EMBL" id="PON74398.1"/>
    </source>
</evidence>
<proteinExistence type="predicted"/>
<evidence type="ECO:0000256" key="3">
    <source>
        <dbReference type="ARBA" id="ARBA00022741"/>
    </source>
</evidence>
<dbReference type="Pfam" id="PF23559">
    <property type="entry name" value="WHD_DRP"/>
    <property type="match status" value="1"/>
</dbReference>
<dbReference type="SUPFAM" id="SSF52058">
    <property type="entry name" value="L domain-like"/>
    <property type="match status" value="2"/>
</dbReference>
<dbReference type="Gene3D" id="1.10.8.430">
    <property type="entry name" value="Helical domain of apoptotic protease-activating factors"/>
    <property type="match status" value="1"/>
</dbReference>
<organism evidence="11 12">
    <name type="scientific">Parasponia andersonii</name>
    <name type="common">Sponia andersonii</name>
    <dbReference type="NCBI Taxonomy" id="3476"/>
    <lineage>
        <taxon>Eukaryota</taxon>
        <taxon>Viridiplantae</taxon>
        <taxon>Streptophyta</taxon>
        <taxon>Embryophyta</taxon>
        <taxon>Tracheophyta</taxon>
        <taxon>Spermatophyta</taxon>
        <taxon>Magnoliopsida</taxon>
        <taxon>eudicotyledons</taxon>
        <taxon>Gunneridae</taxon>
        <taxon>Pentapetalae</taxon>
        <taxon>rosids</taxon>
        <taxon>fabids</taxon>
        <taxon>Rosales</taxon>
        <taxon>Cannabaceae</taxon>
        <taxon>Parasponia</taxon>
    </lineage>
</organism>
<feature type="domain" description="Disease resistance protein At4g27190-like leucine-rich repeats" evidence="8">
    <location>
        <begin position="921"/>
        <end position="1070"/>
    </location>
</feature>
<dbReference type="InterPro" id="IPR027417">
    <property type="entry name" value="P-loop_NTPase"/>
</dbReference>
<evidence type="ECO:0000259" key="6">
    <source>
        <dbReference type="Pfam" id="PF00931"/>
    </source>
</evidence>
<keyword evidence="12" id="KW-1185">Reference proteome</keyword>
<evidence type="ECO:0000256" key="4">
    <source>
        <dbReference type="ARBA" id="ARBA00022821"/>
    </source>
</evidence>
<dbReference type="InterPro" id="IPR042197">
    <property type="entry name" value="Apaf_helical"/>
</dbReference>
<dbReference type="Gene3D" id="1.10.10.10">
    <property type="entry name" value="Winged helix-like DNA-binding domain superfamily/Winged helix DNA-binding domain"/>
    <property type="match status" value="1"/>
</dbReference>
<dbReference type="EMBL" id="JXTB01000029">
    <property type="protein sequence ID" value="PON74398.1"/>
    <property type="molecule type" value="Genomic_DNA"/>
</dbReference>
<dbReference type="Gene3D" id="3.80.10.10">
    <property type="entry name" value="Ribonuclease Inhibitor"/>
    <property type="match status" value="5"/>
</dbReference>
<dbReference type="Gene3D" id="3.40.50.300">
    <property type="entry name" value="P-loop containing nucleotide triphosphate hydrolases"/>
    <property type="match status" value="1"/>
</dbReference>